<name>A0A853B5S7_9PSEU</name>
<reference evidence="1 2" key="1">
    <citation type="submission" date="2020-07" db="EMBL/GenBank/DDBJ databases">
        <title>Sequencing the genomes of 1000 actinobacteria strains.</title>
        <authorList>
            <person name="Klenk H.-P."/>
        </authorList>
    </citation>
    <scope>NUCLEOTIDE SEQUENCE [LARGE SCALE GENOMIC DNA]</scope>
    <source>
        <strain evidence="1 2">DSM 104006</strain>
    </source>
</reference>
<dbReference type="EMBL" id="JACCFK010000001">
    <property type="protein sequence ID" value="NYI90124.1"/>
    <property type="molecule type" value="Genomic_DNA"/>
</dbReference>
<dbReference type="Proteomes" id="UP000549616">
    <property type="component" value="Unassembled WGS sequence"/>
</dbReference>
<dbReference type="InterPro" id="IPR026487">
    <property type="entry name" value="CHP04141"/>
</dbReference>
<evidence type="ECO:0000313" key="1">
    <source>
        <dbReference type="EMBL" id="NYI90124.1"/>
    </source>
</evidence>
<sequence>MIHEPTRRMSVYRMYPAVDPRDLVVPKVLDAADVRDVRVDSVPAVLVSAAPDPDPVEWTAAIRSLTGVDLGYTSAAPSAALLLAVDGTHYALTFGQGWRYLRTEKIDRGFGLDVAVRMLDPDQIRRITRWALSAKARVDRNLVPGGQGLWAFGLREHAELVRNLTGRVHEGAGADLTYVRRRGRYRNFRFSLDCGDGLHLHLGTEGSSLVSDLRELTRVTTEGPVHERLEPLRWVRRLGAGHELTGELDGAAADLLADPDDGDGEVGIAYPARYHDGPGVSRYRGRVGEREIDTDDLTLDDLRAGLPADGHRLTALRTGTIEGLDDSGHSLGGDVSALHWLAAEITHRDGRYLLLDGDWYQLGDRYLDHVERVVTDAFANTPPWTLPPWNDAPRDRDGRVIEAAYNEHVARTDPRFLCLDRRTLRTRVHPHGFEACDLLGPGNVLVHVKKFSRRTGSPVLSHLFAQGLVAVESLTDRQTWQRFTGLVSEQDPARAAALGSRPAGLVYAIHRPDKPLDPGTLFTFARSALVSAAVALNTYGIPLCVTVIP</sequence>
<dbReference type="Pfam" id="PF19614">
    <property type="entry name" value="DUF6119"/>
    <property type="match status" value="1"/>
</dbReference>
<keyword evidence="2" id="KW-1185">Reference proteome</keyword>
<dbReference type="RefSeq" id="WP_179774175.1">
    <property type="nucleotide sequence ID" value="NZ_JACCFK010000001.1"/>
</dbReference>
<organism evidence="1 2">
    <name type="scientific">Amycolatopsis endophytica</name>
    <dbReference type="NCBI Taxonomy" id="860233"/>
    <lineage>
        <taxon>Bacteria</taxon>
        <taxon>Bacillati</taxon>
        <taxon>Actinomycetota</taxon>
        <taxon>Actinomycetes</taxon>
        <taxon>Pseudonocardiales</taxon>
        <taxon>Pseudonocardiaceae</taxon>
        <taxon>Amycolatopsis</taxon>
    </lineage>
</organism>
<proteinExistence type="predicted"/>
<dbReference type="AlphaFoldDB" id="A0A853B5S7"/>
<gene>
    <name evidence="1" type="ORF">HNR02_003447</name>
</gene>
<evidence type="ECO:0000313" key="2">
    <source>
        <dbReference type="Proteomes" id="UP000549616"/>
    </source>
</evidence>
<protein>
    <submittedName>
        <fullName evidence="1">Uncharacterized protein (TIGR04141 family)</fullName>
    </submittedName>
</protein>
<comment type="caution">
    <text evidence="1">The sequence shown here is derived from an EMBL/GenBank/DDBJ whole genome shotgun (WGS) entry which is preliminary data.</text>
</comment>
<dbReference type="NCBIfam" id="TIGR04141">
    <property type="entry name" value="TIGR04141 family sporadically distributed protein"/>
    <property type="match status" value="1"/>
</dbReference>
<accession>A0A853B5S7</accession>